<comment type="caution">
    <text evidence="3">The sequence shown here is derived from an EMBL/GenBank/DDBJ whole genome shotgun (WGS) entry which is preliminary data.</text>
</comment>
<proteinExistence type="predicted"/>
<evidence type="ECO:0000313" key="3">
    <source>
        <dbReference type="EMBL" id="MBA8793822.1"/>
    </source>
</evidence>
<name>A0A7W3IRC9_9ACTN</name>
<evidence type="ECO:0000313" key="4">
    <source>
        <dbReference type="Proteomes" id="UP000523079"/>
    </source>
</evidence>
<accession>A0A7W3IRC9</accession>
<organism evidence="3 4">
    <name type="scientific">Microlunatus kandeliicorticis</name>
    <dbReference type="NCBI Taxonomy" id="1759536"/>
    <lineage>
        <taxon>Bacteria</taxon>
        <taxon>Bacillati</taxon>
        <taxon>Actinomycetota</taxon>
        <taxon>Actinomycetes</taxon>
        <taxon>Propionibacteriales</taxon>
        <taxon>Propionibacteriaceae</taxon>
        <taxon>Microlunatus</taxon>
    </lineage>
</organism>
<feature type="transmembrane region" description="Helical" evidence="2">
    <location>
        <begin position="6"/>
        <end position="25"/>
    </location>
</feature>
<feature type="compositionally biased region" description="Polar residues" evidence="1">
    <location>
        <begin position="37"/>
        <end position="47"/>
    </location>
</feature>
<evidence type="ECO:0000256" key="2">
    <source>
        <dbReference type="SAM" id="Phobius"/>
    </source>
</evidence>
<feature type="region of interest" description="Disordered" evidence="1">
    <location>
        <begin position="32"/>
        <end position="84"/>
    </location>
</feature>
<dbReference type="Proteomes" id="UP000523079">
    <property type="component" value="Unassembled WGS sequence"/>
</dbReference>
<keyword evidence="4" id="KW-1185">Reference proteome</keyword>
<reference evidence="3 4" key="1">
    <citation type="submission" date="2020-07" db="EMBL/GenBank/DDBJ databases">
        <title>Sequencing the genomes of 1000 actinobacteria strains.</title>
        <authorList>
            <person name="Klenk H.-P."/>
        </authorList>
    </citation>
    <scope>NUCLEOTIDE SEQUENCE [LARGE SCALE GENOMIC DNA]</scope>
    <source>
        <strain evidence="3 4">DSM 100723</strain>
    </source>
</reference>
<dbReference type="EMBL" id="JACGWT010000002">
    <property type="protein sequence ID" value="MBA8793822.1"/>
    <property type="molecule type" value="Genomic_DNA"/>
</dbReference>
<keyword evidence="2" id="KW-0812">Transmembrane</keyword>
<evidence type="ECO:0000256" key="1">
    <source>
        <dbReference type="SAM" id="MobiDB-lite"/>
    </source>
</evidence>
<gene>
    <name evidence="3" type="ORF">FHX74_001427</name>
</gene>
<dbReference type="RefSeq" id="WP_182559378.1">
    <property type="nucleotide sequence ID" value="NZ_JACGWT010000002.1"/>
</dbReference>
<keyword evidence="2" id="KW-0472">Membrane</keyword>
<protein>
    <submittedName>
        <fullName evidence="3">Uncharacterized protein</fullName>
    </submittedName>
</protein>
<keyword evidence="2" id="KW-1133">Transmembrane helix</keyword>
<dbReference type="AlphaFoldDB" id="A0A7W3IRC9"/>
<sequence length="84" mass="8437">MDITQLLITAGAVVGIVVVALLAIVPTVMEIPAPASPTGTRPGSTGPNPGPLPSRTAGTTRASRRHRSAPDAGASQDDDFHLAA</sequence>